<gene>
    <name evidence="2" type="ORF">CANCADRAFT_931</name>
</gene>
<dbReference type="EMBL" id="KV453841">
    <property type="protein sequence ID" value="ODV92345.1"/>
    <property type="molecule type" value="Genomic_DNA"/>
</dbReference>
<keyword evidence="3" id="KW-1185">Reference proteome</keyword>
<evidence type="ECO:0008006" key="4">
    <source>
        <dbReference type="Google" id="ProtNLM"/>
    </source>
</evidence>
<evidence type="ECO:0000313" key="3">
    <source>
        <dbReference type="Proteomes" id="UP000095023"/>
    </source>
</evidence>
<evidence type="ECO:0000256" key="1">
    <source>
        <dbReference type="SAM" id="MobiDB-lite"/>
    </source>
</evidence>
<sequence>MIRDKRVKDAGISKSSLRRRKRKARDKIPLDELKSALDEIPTFTADATQSKGKNVHVSKSERKTNERKAFRELTKSKMTLDQIKQRVVDRLSEERECAKP</sequence>
<reference evidence="3" key="1">
    <citation type="submission" date="2016-02" db="EMBL/GenBank/DDBJ databases">
        <title>Comparative genomics of biotechnologically important yeasts.</title>
        <authorList>
            <consortium name="DOE Joint Genome Institute"/>
            <person name="Riley R."/>
            <person name="Haridas S."/>
            <person name="Wolfe K.H."/>
            <person name="Lopes M.R."/>
            <person name="Hittinger C.T."/>
            <person name="Goker M."/>
            <person name="Salamov A."/>
            <person name="Wisecaver J."/>
            <person name="Long T.M."/>
            <person name="Aerts A.L."/>
            <person name="Barry K."/>
            <person name="Choi C."/>
            <person name="Clum A."/>
            <person name="Coughlan A.Y."/>
            <person name="Deshpande S."/>
            <person name="Douglass A.P."/>
            <person name="Hanson S.J."/>
            <person name="Klenk H.-P."/>
            <person name="Labutti K."/>
            <person name="Lapidus A."/>
            <person name="Lindquist E."/>
            <person name="Lipzen A."/>
            <person name="Meier-Kolthoff J.P."/>
            <person name="Ohm R.A."/>
            <person name="Otillar R.P."/>
            <person name="Pangilinan J."/>
            <person name="Peng Y."/>
            <person name="Rokas A."/>
            <person name="Rosa C.A."/>
            <person name="Scheuner C."/>
            <person name="Sibirny A.A."/>
            <person name="Slot J.C."/>
            <person name="Stielow J.B."/>
            <person name="Sun H."/>
            <person name="Kurtzman C.P."/>
            <person name="Blackwell M."/>
            <person name="Jeffries T.W."/>
            <person name="Grigoriev I.V."/>
        </authorList>
    </citation>
    <scope>NUCLEOTIDE SEQUENCE [LARGE SCALE GENOMIC DNA]</scope>
    <source>
        <strain evidence="3">NRRL Y-17796</strain>
    </source>
</reference>
<feature type="compositionally biased region" description="Basic residues" evidence="1">
    <location>
        <begin position="16"/>
        <end position="25"/>
    </location>
</feature>
<feature type="region of interest" description="Disordered" evidence="1">
    <location>
        <begin position="1"/>
        <end position="25"/>
    </location>
</feature>
<dbReference type="Proteomes" id="UP000095023">
    <property type="component" value="Unassembled WGS sequence"/>
</dbReference>
<accession>A0A1E4TKQ9</accession>
<evidence type="ECO:0000313" key="2">
    <source>
        <dbReference type="EMBL" id="ODV92345.1"/>
    </source>
</evidence>
<protein>
    <recommendedName>
        <fullName evidence="4">Ribosome biogenesis protein SLX9</fullName>
    </recommendedName>
</protein>
<proteinExistence type="predicted"/>
<dbReference type="AlphaFoldDB" id="A0A1E4TKQ9"/>
<feature type="compositionally biased region" description="Basic and acidic residues" evidence="1">
    <location>
        <begin position="1"/>
        <end position="11"/>
    </location>
</feature>
<organism evidence="2 3">
    <name type="scientific">Tortispora caseinolytica NRRL Y-17796</name>
    <dbReference type="NCBI Taxonomy" id="767744"/>
    <lineage>
        <taxon>Eukaryota</taxon>
        <taxon>Fungi</taxon>
        <taxon>Dikarya</taxon>
        <taxon>Ascomycota</taxon>
        <taxon>Saccharomycotina</taxon>
        <taxon>Trigonopsidomycetes</taxon>
        <taxon>Trigonopsidales</taxon>
        <taxon>Trigonopsidaceae</taxon>
        <taxon>Tortispora</taxon>
    </lineage>
</organism>
<name>A0A1E4TKQ9_9ASCO</name>